<feature type="compositionally biased region" description="Low complexity" evidence="1">
    <location>
        <begin position="266"/>
        <end position="279"/>
    </location>
</feature>
<feature type="compositionally biased region" description="Low complexity" evidence="1">
    <location>
        <begin position="154"/>
        <end position="172"/>
    </location>
</feature>
<feature type="region of interest" description="Disordered" evidence="1">
    <location>
        <begin position="377"/>
        <end position="413"/>
    </location>
</feature>
<dbReference type="AlphaFoldDB" id="A0A9N9A3H0"/>
<organism evidence="2 3">
    <name type="scientific">Diversispora eburnea</name>
    <dbReference type="NCBI Taxonomy" id="1213867"/>
    <lineage>
        <taxon>Eukaryota</taxon>
        <taxon>Fungi</taxon>
        <taxon>Fungi incertae sedis</taxon>
        <taxon>Mucoromycota</taxon>
        <taxon>Glomeromycotina</taxon>
        <taxon>Glomeromycetes</taxon>
        <taxon>Diversisporales</taxon>
        <taxon>Diversisporaceae</taxon>
        <taxon>Diversispora</taxon>
    </lineage>
</organism>
<keyword evidence="3" id="KW-1185">Reference proteome</keyword>
<sequence length="538" mass="60495">MPKVKSRLTSREEKCLIDVDIISPERHDFALVLLCSRILYRCQLKCFQNTHLDSSDVCDIVQCEIEKLPELLSVIGASLEARGNYSINCHENLMMMDFRNQLLNSPFPLEVIKNLLVAEQSSRNHRGHHEKNIKKLYRNLVNMTEDLKKFMLASPSPSNNNNSSSTSVQSPSTRKRFQFRPIFFVNSNILSTEGVSNNGEESFINPPKPVLWLPVLTNKERITQRTTSAFSLRKKTEFTKNNGPSFRPQLLRMNFVQTFGSKGQPSTSSSSRQSSSIISHRNNKPSSPSLGERRRVNSLPSSSMQTYSPHFQRKLPIHPPPLPPITNDTTTIYENENFMLEYYGNEQLTSRFLPVTSINAIISHERLNISSLKTTTTTNTTITDNSNLSNMVSPSSTSSSLPTTPTSPTLPTFSTLPTLTTSTLLPSLPVTSISMTLVKPTPKNITPINTDPKVLLHPKNSKDLLYTPSSSLSPTKNCTCGPLRSTDDFRHLCPCIINHHSPPFSMSSDNSVRSNSLFNINSNTRYEDGFEKNLFFHH</sequence>
<gene>
    <name evidence="2" type="ORF">DEBURN_LOCUS5411</name>
</gene>
<feature type="region of interest" description="Disordered" evidence="1">
    <location>
        <begin position="259"/>
        <end position="307"/>
    </location>
</feature>
<proteinExistence type="predicted"/>
<evidence type="ECO:0000313" key="2">
    <source>
        <dbReference type="EMBL" id="CAG8515845.1"/>
    </source>
</evidence>
<feature type="region of interest" description="Disordered" evidence="1">
    <location>
        <begin position="152"/>
        <end position="173"/>
    </location>
</feature>
<evidence type="ECO:0000313" key="3">
    <source>
        <dbReference type="Proteomes" id="UP000789706"/>
    </source>
</evidence>
<comment type="caution">
    <text evidence="2">The sequence shown here is derived from an EMBL/GenBank/DDBJ whole genome shotgun (WGS) entry which is preliminary data.</text>
</comment>
<reference evidence="2" key="1">
    <citation type="submission" date="2021-06" db="EMBL/GenBank/DDBJ databases">
        <authorList>
            <person name="Kallberg Y."/>
            <person name="Tangrot J."/>
            <person name="Rosling A."/>
        </authorList>
    </citation>
    <scope>NUCLEOTIDE SEQUENCE</scope>
    <source>
        <strain evidence="2">AZ414A</strain>
    </source>
</reference>
<name>A0A9N9A3H0_9GLOM</name>
<dbReference type="OrthoDB" id="2429028at2759"/>
<evidence type="ECO:0000256" key="1">
    <source>
        <dbReference type="SAM" id="MobiDB-lite"/>
    </source>
</evidence>
<accession>A0A9N9A3H0</accession>
<feature type="compositionally biased region" description="Polar residues" evidence="1">
    <location>
        <begin position="298"/>
        <end position="307"/>
    </location>
</feature>
<protein>
    <submittedName>
        <fullName evidence="2">5174_t:CDS:1</fullName>
    </submittedName>
</protein>
<dbReference type="Proteomes" id="UP000789706">
    <property type="component" value="Unassembled WGS sequence"/>
</dbReference>
<dbReference type="EMBL" id="CAJVPK010000480">
    <property type="protein sequence ID" value="CAG8515845.1"/>
    <property type="molecule type" value="Genomic_DNA"/>
</dbReference>